<evidence type="ECO:0000313" key="1">
    <source>
        <dbReference type="EMBL" id="KAA3674166.1"/>
    </source>
</evidence>
<keyword evidence="2" id="KW-1185">Reference proteome</keyword>
<comment type="caution">
    <text evidence="1">The sequence shown here is derived from an EMBL/GenBank/DDBJ whole genome shotgun (WGS) entry which is preliminary data.</text>
</comment>
<gene>
    <name evidence="1" type="ORF">DEA37_0011755</name>
</gene>
<organism evidence="1 2">
    <name type="scientific">Paragonimus westermani</name>
    <dbReference type="NCBI Taxonomy" id="34504"/>
    <lineage>
        <taxon>Eukaryota</taxon>
        <taxon>Metazoa</taxon>
        <taxon>Spiralia</taxon>
        <taxon>Lophotrochozoa</taxon>
        <taxon>Platyhelminthes</taxon>
        <taxon>Trematoda</taxon>
        <taxon>Digenea</taxon>
        <taxon>Plagiorchiida</taxon>
        <taxon>Troglotremata</taxon>
        <taxon>Troglotrematidae</taxon>
        <taxon>Paragonimus</taxon>
    </lineage>
</organism>
<dbReference type="Proteomes" id="UP000324629">
    <property type="component" value="Unassembled WGS sequence"/>
</dbReference>
<accession>A0A5J4NEW3</accession>
<dbReference type="AlphaFoldDB" id="A0A5J4NEW3"/>
<protein>
    <submittedName>
        <fullName evidence="1">Uncharacterized protein</fullName>
    </submittedName>
</protein>
<sequence>MTFTHISCSQPFVFRQNQSMVGDPIEKLLGLCGQTEVKPFEECFDNEKLSELAYKYRRNRSVNFAQLKKATVVRGALPEAFGSSWRKFEAQ</sequence>
<reference evidence="1 2" key="1">
    <citation type="journal article" date="2019" name="Gigascience">
        <title>Whole-genome sequence of the oriental lung fluke Paragonimus westermani.</title>
        <authorList>
            <person name="Oey H."/>
            <person name="Zakrzewski M."/>
            <person name="Narain K."/>
            <person name="Devi K.R."/>
            <person name="Agatsuma T."/>
            <person name="Nawaratna S."/>
            <person name="Gobert G.N."/>
            <person name="Jones M.K."/>
            <person name="Ragan M.A."/>
            <person name="McManus D.P."/>
            <person name="Krause L."/>
        </authorList>
    </citation>
    <scope>NUCLEOTIDE SEQUENCE [LARGE SCALE GENOMIC DNA]</scope>
    <source>
        <strain evidence="1 2">IND2009</strain>
    </source>
</reference>
<proteinExistence type="predicted"/>
<feature type="non-terminal residue" evidence="1">
    <location>
        <position position="91"/>
    </location>
</feature>
<name>A0A5J4NEW3_9TREM</name>
<evidence type="ECO:0000313" key="2">
    <source>
        <dbReference type="Proteomes" id="UP000324629"/>
    </source>
</evidence>
<dbReference type="EMBL" id="QNGE01003350">
    <property type="protein sequence ID" value="KAA3674166.1"/>
    <property type="molecule type" value="Genomic_DNA"/>
</dbReference>